<organism evidence="1 2">
    <name type="scientific">Pandoravirus salinus</name>
    <dbReference type="NCBI Taxonomy" id="1349410"/>
    <lineage>
        <taxon>Viruses</taxon>
        <taxon>Pandoravirus</taxon>
    </lineage>
</organism>
<dbReference type="Proteomes" id="UP000204584">
    <property type="component" value="Segment"/>
</dbReference>
<dbReference type="GeneID" id="16606631"/>
<dbReference type="KEGG" id="vg:16606631"/>
<sequence>MSTKRARASEPVDTAPAAKKSCLRDYDEKTMTRMAKRGDLDGIKKVLDDVGHIPWHGIVQYKAAAHGHLPILQLIYDKYVKGTRGSTCFRDEDEMHAALCGGDDDTIRWMCRHYRELFCLVDADDHDADENDTIGPNDIGRAHGSAQSWLTSAKRWDLSRWAYTKLGFDYDEISMLNIIVGDNVDMVCFAVEHGGRVEGTAVLDFLEPRYLRTVQEYKRLASTDV</sequence>
<accession>S4VW17</accession>
<dbReference type="RefSeq" id="YP_008437917.1">
    <property type="nucleotide sequence ID" value="NC_022098.1"/>
</dbReference>
<dbReference type="EMBL" id="KC977571">
    <property type="protein sequence ID" value="AGO84844.1"/>
    <property type="molecule type" value="Genomic_DNA"/>
</dbReference>
<reference evidence="1 2" key="1">
    <citation type="journal article" date="2013" name="Science">
        <title>Pandoraviruses: amoeba viruses with genomes up to 2.5 Mb reaching that of parasitic eukaryotes.</title>
        <authorList>
            <person name="Philippe N."/>
            <person name="Legendre M."/>
            <person name="Doutre G."/>
            <person name="Coute Y."/>
            <person name="Poirot O."/>
            <person name="Lescot M."/>
            <person name="Arslan D."/>
            <person name="Seltzer V."/>
            <person name="Bertaux L."/>
            <person name="Bruley C."/>
            <person name="Garin J."/>
            <person name="Claverie J.M."/>
            <person name="Abergel C."/>
        </authorList>
    </citation>
    <scope>NUCLEOTIDE SEQUENCE [LARGE SCALE GENOMIC DNA]</scope>
</reference>
<name>S4VW17_9VIRU</name>
<proteinExistence type="predicted"/>
<protein>
    <recommendedName>
        <fullName evidence="3">Ankyrin repeat domain containing protein</fullName>
    </recommendedName>
</protein>
<evidence type="ECO:0008006" key="3">
    <source>
        <dbReference type="Google" id="ProtNLM"/>
    </source>
</evidence>
<keyword evidence="2" id="KW-1185">Reference proteome</keyword>
<gene>
    <name evidence="1" type="ORF">psal_cds_814</name>
</gene>
<evidence type="ECO:0000313" key="2">
    <source>
        <dbReference type="Proteomes" id="UP000204584"/>
    </source>
</evidence>
<evidence type="ECO:0000313" key="1">
    <source>
        <dbReference type="EMBL" id="AGO84844.1"/>
    </source>
</evidence>